<dbReference type="EMBL" id="CP030842">
    <property type="protein sequence ID" value="AXC16115.1"/>
    <property type="molecule type" value="Genomic_DNA"/>
</dbReference>
<gene>
    <name evidence="1" type="ORF">ACPOL_6907</name>
    <name evidence="2" type="ORF">ACPOL_6933</name>
</gene>
<geneLocation type="plasmid" evidence="2">
    <name>pACPOL4</name>
</geneLocation>
<evidence type="ECO:0000313" key="1">
    <source>
        <dbReference type="EMBL" id="AXC16115.1"/>
    </source>
</evidence>
<geneLocation type="plasmid" evidence="3">
    <name>pacpol4</name>
</geneLocation>
<dbReference type="Proteomes" id="UP000253606">
    <property type="component" value="Plasmid pACPOL2"/>
</dbReference>
<evidence type="ECO:0000313" key="2">
    <source>
        <dbReference type="EMBL" id="AXC16137.1"/>
    </source>
</evidence>
<dbReference type="AlphaFoldDB" id="A0A2Z5GBY7"/>
<sequence>MKALDFRLIAGEVLAARSGLMCQWRWCLGAAFALAPGGTNPS</sequence>
<dbReference type="KEGG" id="abas:ACPOL_6933"/>
<organism evidence="1 3">
    <name type="scientific">Acidisarcina polymorpha</name>
    <dbReference type="NCBI Taxonomy" id="2211140"/>
    <lineage>
        <taxon>Bacteria</taxon>
        <taxon>Pseudomonadati</taxon>
        <taxon>Acidobacteriota</taxon>
        <taxon>Terriglobia</taxon>
        <taxon>Terriglobales</taxon>
        <taxon>Acidobacteriaceae</taxon>
        <taxon>Acidisarcina</taxon>
    </lineage>
</organism>
<geneLocation type="plasmid" evidence="3">
    <name>pacpol2</name>
</geneLocation>
<name>A0A2Z5GBY7_9BACT</name>
<evidence type="ECO:0000313" key="3">
    <source>
        <dbReference type="Proteomes" id="UP000253606"/>
    </source>
</evidence>
<proteinExistence type="predicted"/>
<dbReference type="KEGG" id="abas:ACPOL_6907"/>
<protein>
    <submittedName>
        <fullName evidence="1">Uncharacterized protein</fullName>
    </submittedName>
</protein>
<dbReference type="EMBL" id="CP030843">
    <property type="protein sequence ID" value="AXC16137.1"/>
    <property type="molecule type" value="Genomic_DNA"/>
</dbReference>
<dbReference type="Proteomes" id="UP000253606">
    <property type="component" value="Plasmid pACPOL4"/>
</dbReference>
<geneLocation type="plasmid" evidence="1">
    <name>pACPOL2</name>
</geneLocation>
<keyword evidence="3" id="KW-1185">Reference proteome</keyword>
<reference evidence="1 3" key="1">
    <citation type="journal article" date="2018" name="Front. Microbiol.">
        <title>Hydrolytic Capabilities as a Key to Environmental Success: Chitinolytic and Cellulolytic Acidobacteria From Acidic Sub-arctic Soils and Boreal Peatlands.</title>
        <authorList>
            <person name="Belova S.E."/>
            <person name="Ravin N.V."/>
            <person name="Pankratov T.A."/>
            <person name="Rakitin A.L."/>
            <person name="Ivanova A.A."/>
            <person name="Beletsky A.V."/>
            <person name="Mardanov A.V."/>
            <person name="Sinninghe Damste J.S."/>
            <person name="Dedysh S.N."/>
        </authorList>
    </citation>
    <scope>NUCLEOTIDE SEQUENCE [LARGE SCALE GENOMIC DNA]</scope>
    <source>
        <strain evidence="1 3">SBC82</strain>
        <plasmid evidence="3">pacpol2</plasmid>
        <plasmid evidence="1">pACPOL2</plasmid>
        <plasmid evidence="3">pacpol4</plasmid>
        <plasmid evidence="2">pACPOL4</plasmid>
    </source>
</reference>
<accession>A0A2Z5GBY7</accession>
<keyword evidence="1" id="KW-0614">Plasmid</keyword>